<protein>
    <recommendedName>
        <fullName evidence="3">Three-Cys-motif partner protein</fullName>
    </recommendedName>
</protein>
<organism evidence="1 2">
    <name type="scientific">Haloechinothrix salitolerans</name>
    <dbReference type="NCBI Taxonomy" id="926830"/>
    <lineage>
        <taxon>Bacteria</taxon>
        <taxon>Bacillati</taxon>
        <taxon>Actinomycetota</taxon>
        <taxon>Actinomycetes</taxon>
        <taxon>Pseudonocardiales</taxon>
        <taxon>Pseudonocardiaceae</taxon>
        <taxon>Haloechinothrix</taxon>
    </lineage>
</organism>
<evidence type="ECO:0000313" key="2">
    <source>
        <dbReference type="Proteomes" id="UP001596337"/>
    </source>
</evidence>
<dbReference type="Proteomes" id="UP001596337">
    <property type="component" value="Unassembled WGS sequence"/>
</dbReference>
<keyword evidence="2" id="KW-1185">Reference proteome</keyword>
<name>A0ABW2C227_9PSEU</name>
<sequence length="298" mass="32171">MAGQAERRDPHATVKRELLVRYLDAWTAAVTRSHRNATYIESALGGPAADALRVFGEFADRLSGHQLDVVLLGAPAETLAPVLRELGEPPGVAVHSVSEPDSLVVEGPALAHLDVVGESVLDEEATWRLADELARAKAREVLLTVPPATAGKVDEHRARLRSAGLSYVVAVELVDNEDHGQLLMFATSARKHLATFKDELWAVDEFAGVRYRDPGDDEGALVDISLTPQLTPLRRMLLAELARRGSCGVADLQEHTLLRTIYRPAEALRVLQSAASAGAISRKPEKGRLTPRTVVASA</sequence>
<gene>
    <name evidence="1" type="ORF">ACFQGD_17365</name>
</gene>
<accession>A0ABW2C227</accession>
<reference evidence="2" key="1">
    <citation type="journal article" date="2019" name="Int. J. Syst. Evol. Microbiol.">
        <title>The Global Catalogue of Microorganisms (GCM) 10K type strain sequencing project: providing services to taxonomists for standard genome sequencing and annotation.</title>
        <authorList>
            <consortium name="The Broad Institute Genomics Platform"/>
            <consortium name="The Broad Institute Genome Sequencing Center for Infectious Disease"/>
            <person name="Wu L."/>
            <person name="Ma J."/>
        </authorList>
    </citation>
    <scope>NUCLEOTIDE SEQUENCE [LARGE SCALE GENOMIC DNA]</scope>
    <source>
        <strain evidence="2">KCTC 32255</strain>
    </source>
</reference>
<comment type="caution">
    <text evidence="1">The sequence shown here is derived from an EMBL/GenBank/DDBJ whole genome shotgun (WGS) entry which is preliminary data.</text>
</comment>
<dbReference type="EMBL" id="JBHSXX010000001">
    <property type="protein sequence ID" value="MFC6868914.1"/>
    <property type="molecule type" value="Genomic_DNA"/>
</dbReference>
<evidence type="ECO:0008006" key="3">
    <source>
        <dbReference type="Google" id="ProtNLM"/>
    </source>
</evidence>
<dbReference type="RefSeq" id="WP_345403215.1">
    <property type="nucleotide sequence ID" value="NZ_BAABLA010000113.1"/>
</dbReference>
<proteinExistence type="predicted"/>
<evidence type="ECO:0000313" key="1">
    <source>
        <dbReference type="EMBL" id="MFC6868914.1"/>
    </source>
</evidence>